<reference evidence="5" key="1">
    <citation type="journal article" date="2014" name="Int. J. Syst. Evol. Microbiol.">
        <title>Complete genome sequence of Corynebacterium casei LMG S-19264T (=DSM 44701T), isolated from a smear-ripened cheese.</title>
        <authorList>
            <consortium name="US DOE Joint Genome Institute (JGI-PGF)"/>
            <person name="Walter F."/>
            <person name="Albersmeier A."/>
            <person name="Kalinowski J."/>
            <person name="Ruckert C."/>
        </authorList>
    </citation>
    <scope>NUCLEOTIDE SEQUENCE</scope>
    <source>
        <strain evidence="5">VKM Ac-1069</strain>
    </source>
</reference>
<dbReference type="InterPro" id="IPR008920">
    <property type="entry name" value="TF_FadR/GntR_C"/>
</dbReference>
<dbReference type="GO" id="GO:0003700">
    <property type="term" value="F:DNA-binding transcription factor activity"/>
    <property type="evidence" value="ECO:0007669"/>
    <property type="project" value="InterPro"/>
</dbReference>
<evidence type="ECO:0000313" key="5">
    <source>
        <dbReference type="EMBL" id="GLL09044.1"/>
    </source>
</evidence>
<evidence type="ECO:0000313" key="6">
    <source>
        <dbReference type="Proteomes" id="UP001143463"/>
    </source>
</evidence>
<dbReference type="PROSITE" id="PS50949">
    <property type="entry name" value="HTH_GNTR"/>
    <property type="match status" value="1"/>
</dbReference>
<dbReference type="EMBL" id="BSFQ01000001">
    <property type="protein sequence ID" value="GLL09044.1"/>
    <property type="molecule type" value="Genomic_DNA"/>
</dbReference>
<keyword evidence="2" id="KW-0238">DNA-binding</keyword>
<dbReference type="InterPro" id="IPR036388">
    <property type="entry name" value="WH-like_DNA-bd_sf"/>
</dbReference>
<feature type="domain" description="HTH gntR-type" evidence="4">
    <location>
        <begin position="11"/>
        <end position="78"/>
    </location>
</feature>
<dbReference type="Pfam" id="PF07729">
    <property type="entry name" value="FCD"/>
    <property type="match status" value="1"/>
</dbReference>
<dbReference type="InterPro" id="IPR036390">
    <property type="entry name" value="WH_DNA-bd_sf"/>
</dbReference>
<comment type="caution">
    <text evidence="5">The sequence shown here is derived from an EMBL/GenBank/DDBJ whole genome shotgun (WGS) entry which is preliminary data.</text>
</comment>
<dbReference type="PRINTS" id="PR00033">
    <property type="entry name" value="HTHASNC"/>
</dbReference>
<sequence length="218" mass="23902">MVLQPIGRVGTPLADEAYRRISEAMLAGDLPPGSRLVMDAIAERLGISRTPVRDALRRLEREGLVEPTGRKGYTVRAIAAADLAHLYDSRIAVEAYSARRVAELGEPAIRTIEAVIETAVEKGAETAAEAYHLNRLVHRSVVEAAANPILVELFDSVWDRAKALQIFEQFHTFAHDGGGEQLSEHYDLTAAMRVGPDQAFAVMERHIVDGFGAHRNGR</sequence>
<dbReference type="InterPro" id="IPR000524">
    <property type="entry name" value="Tscrpt_reg_HTH_GntR"/>
</dbReference>
<protein>
    <submittedName>
        <fullName evidence="5">GntR family transcriptional regulator</fullName>
    </submittedName>
</protein>
<dbReference type="PANTHER" id="PTHR43537">
    <property type="entry name" value="TRANSCRIPTIONAL REGULATOR, GNTR FAMILY"/>
    <property type="match status" value="1"/>
</dbReference>
<dbReference type="CDD" id="cd07377">
    <property type="entry name" value="WHTH_GntR"/>
    <property type="match status" value="1"/>
</dbReference>
<dbReference type="RefSeq" id="WP_156067308.1">
    <property type="nucleotide sequence ID" value="NZ_BAAAUZ010000015.1"/>
</dbReference>
<name>A0A9W6NTS6_9PSEU</name>
<dbReference type="Gene3D" id="1.10.10.10">
    <property type="entry name" value="Winged helix-like DNA-binding domain superfamily/Winged helix DNA-binding domain"/>
    <property type="match status" value="1"/>
</dbReference>
<keyword evidence="3" id="KW-0804">Transcription</keyword>
<dbReference type="SMART" id="SM00895">
    <property type="entry name" value="FCD"/>
    <property type="match status" value="1"/>
</dbReference>
<dbReference type="GO" id="GO:0043565">
    <property type="term" value="F:sequence-specific DNA binding"/>
    <property type="evidence" value="ECO:0007669"/>
    <property type="project" value="InterPro"/>
</dbReference>
<gene>
    <name evidence="5" type="ORF">GCM10017577_01840</name>
</gene>
<keyword evidence="1" id="KW-0805">Transcription regulation</keyword>
<dbReference type="AlphaFoldDB" id="A0A9W6NTS6"/>
<dbReference type="InterPro" id="IPR000485">
    <property type="entry name" value="AsnC-type_HTH_dom"/>
</dbReference>
<dbReference type="SMART" id="SM00345">
    <property type="entry name" value="HTH_GNTR"/>
    <property type="match status" value="1"/>
</dbReference>
<proteinExistence type="predicted"/>
<evidence type="ECO:0000256" key="1">
    <source>
        <dbReference type="ARBA" id="ARBA00023015"/>
    </source>
</evidence>
<reference evidence="5" key="2">
    <citation type="submission" date="2023-01" db="EMBL/GenBank/DDBJ databases">
        <authorList>
            <person name="Sun Q."/>
            <person name="Evtushenko L."/>
        </authorList>
    </citation>
    <scope>NUCLEOTIDE SEQUENCE</scope>
    <source>
        <strain evidence="5">VKM Ac-1069</strain>
    </source>
</reference>
<evidence type="ECO:0000256" key="2">
    <source>
        <dbReference type="ARBA" id="ARBA00023125"/>
    </source>
</evidence>
<organism evidence="5 6">
    <name type="scientific">Pseudonocardia halophobica</name>
    <dbReference type="NCBI Taxonomy" id="29401"/>
    <lineage>
        <taxon>Bacteria</taxon>
        <taxon>Bacillati</taxon>
        <taxon>Actinomycetota</taxon>
        <taxon>Actinomycetes</taxon>
        <taxon>Pseudonocardiales</taxon>
        <taxon>Pseudonocardiaceae</taxon>
        <taxon>Pseudonocardia</taxon>
    </lineage>
</organism>
<dbReference type="InterPro" id="IPR011711">
    <property type="entry name" value="GntR_C"/>
</dbReference>
<accession>A0A9W6NTS6</accession>
<dbReference type="SUPFAM" id="SSF46785">
    <property type="entry name" value="Winged helix' DNA-binding domain"/>
    <property type="match status" value="1"/>
</dbReference>
<dbReference type="PANTHER" id="PTHR43537:SF24">
    <property type="entry name" value="GLUCONATE OPERON TRANSCRIPTIONAL REPRESSOR"/>
    <property type="match status" value="1"/>
</dbReference>
<dbReference type="Gene3D" id="1.20.120.530">
    <property type="entry name" value="GntR ligand-binding domain-like"/>
    <property type="match status" value="1"/>
</dbReference>
<keyword evidence="6" id="KW-1185">Reference proteome</keyword>
<evidence type="ECO:0000259" key="4">
    <source>
        <dbReference type="PROSITE" id="PS50949"/>
    </source>
</evidence>
<dbReference type="Proteomes" id="UP001143463">
    <property type="component" value="Unassembled WGS sequence"/>
</dbReference>
<evidence type="ECO:0000256" key="3">
    <source>
        <dbReference type="ARBA" id="ARBA00023163"/>
    </source>
</evidence>
<dbReference type="SUPFAM" id="SSF48008">
    <property type="entry name" value="GntR ligand-binding domain-like"/>
    <property type="match status" value="1"/>
</dbReference>
<dbReference type="Pfam" id="PF00392">
    <property type="entry name" value="GntR"/>
    <property type="match status" value="1"/>
</dbReference>